<gene>
    <name evidence="2" type="ORF">Q3O60_04710</name>
</gene>
<proteinExistence type="inferred from homology"/>
<sequence>MLRWSLRHTLIASVLLALLLAATALRVLVSTHNPLQLQQAVLLTQPVPLNDFLLVDQYQQPVTAADLHGQWHLLSYGFTYCPDICPMTLAKLSRFHLQLQQAETYPDLQLLFYSVDPERDTPEVLYDYLNFFATDIRGLTRMPGNDASHQPFEQSLSILYAISPVDDLSSYLPYNVDHGVLLYLLNPKAELQAIFTPVEHPGANPDFDTEALFQDYLAIRRYLDRS</sequence>
<dbReference type="Pfam" id="PF02630">
    <property type="entry name" value="SCO1-SenC"/>
    <property type="match status" value="1"/>
</dbReference>
<dbReference type="SUPFAM" id="SSF52833">
    <property type="entry name" value="Thioredoxin-like"/>
    <property type="match status" value="1"/>
</dbReference>
<dbReference type="PANTHER" id="PTHR12151">
    <property type="entry name" value="ELECTRON TRANSPORT PROTIN SCO1/SENC FAMILY MEMBER"/>
    <property type="match status" value="1"/>
</dbReference>
<dbReference type="InterPro" id="IPR036249">
    <property type="entry name" value="Thioredoxin-like_sf"/>
</dbReference>
<evidence type="ECO:0000313" key="2">
    <source>
        <dbReference type="EMBL" id="MDP4535491.1"/>
    </source>
</evidence>
<keyword evidence="3" id="KW-1185">Reference proteome</keyword>
<dbReference type="PANTHER" id="PTHR12151:SF25">
    <property type="entry name" value="LINALOOL DEHYDRATASE_ISOMERASE DOMAIN-CONTAINING PROTEIN"/>
    <property type="match status" value="1"/>
</dbReference>
<dbReference type="EMBL" id="JAUZVZ010000005">
    <property type="protein sequence ID" value="MDP4535491.1"/>
    <property type="molecule type" value="Genomic_DNA"/>
</dbReference>
<dbReference type="CDD" id="cd02968">
    <property type="entry name" value="SCO"/>
    <property type="match status" value="1"/>
</dbReference>
<evidence type="ECO:0000256" key="1">
    <source>
        <dbReference type="ARBA" id="ARBA00010996"/>
    </source>
</evidence>
<evidence type="ECO:0000313" key="3">
    <source>
        <dbReference type="Proteomes" id="UP001231616"/>
    </source>
</evidence>
<name>A0ABT9GWQ0_9GAMM</name>
<organism evidence="2 3">
    <name type="scientific">Alkalimonas collagenimarina</name>
    <dbReference type="NCBI Taxonomy" id="400390"/>
    <lineage>
        <taxon>Bacteria</taxon>
        <taxon>Pseudomonadati</taxon>
        <taxon>Pseudomonadota</taxon>
        <taxon>Gammaproteobacteria</taxon>
        <taxon>Alkalimonas</taxon>
    </lineage>
</organism>
<dbReference type="InterPro" id="IPR003782">
    <property type="entry name" value="SCO1/SenC"/>
</dbReference>
<comment type="similarity">
    <text evidence="1">Belongs to the SCO1/2 family.</text>
</comment>
<reference evidence="2 3" key="1">
    <citation type="submission" date="2023-08" db="EMBL/GenBank/DDBJ databases">
        <authorList>
            <person name="Joshi A."/>
            <person name="Thite S."/>
        </authorList>
    </citation>
    <scope>NUCLEOTIDE SEQUENCE [LARGE SCALE GENOMIC DNA]</scope>
    <source>
        <strain evidence="2 3">AC40</strain>
    </source>
</reference>
<dbReference type="RefSeq" id="WP_305892758.1">
    <property type="nucleotide sequence ID" value="NZ_JAUZVZ010000005.1"/>
</dbReference>
<accession>A0ABT9GWQ0</accession>
<comment type="caution">
    <text evidence="2">The sequence shown here is derived from an EMBL/GenBank/DDBJ whole genome shotgun (WGS) entry which is preliminary data.</text>
</comment>
<dbReference type="Gene3D" id="3.40.30.10">
    <property type="entry name" value="Glutaredoxin"/>
    <property type="match status" value="1"/>
</dbReference>
<dbReference type="Proteomes" id="UP001231616">
    <property type="component" value="Unassembled WGS sequence"/>
</dbReference>
<protein>
    <submittedName>
        <fullName evidence="2">SCO family protein</fullName>
    </submittedName>
</protein>